<reference evidence="1" key="1">
    <citation type="submission" date="2021-02" db="EMBL/GenBank/DDBJ databases">
        <title>Natrosporangium hydrolyticum gen. nov., sp. nov, a haloalkaliphilic actinobacterium from a soda solonchak soil.</title>
        <authorList>
            <person name="Sorokin D.Y."/>
            <person name="Khijniak T.V."/>
            <person name="Zakharycheva A.P."/>
            <person name="Boueva O.V."/>
            <person name="Ariskina E.V."/>
            <person name="Hahnke R.L."/>
            <person name="Bunk B."/>
            <person name="Sproer C."/>
            <person name="Schumann P."/>
            <person name="Evtushenko L.I."/>
            <person name="Kublanov I.V."/>
        </authorList>
    </citation>
    <scope>NUCLEOTIDE SEQUENCE</scope>
    <source>
        <strain evidence="1">DSM 106523</strain>
    </source>
</reference>
<dbReference type="InterPro" id="IPR029033">
    <property type="entry name" value="His_PPase_superfam"/>
</dbReference>
<dbReference type="GO" id="GO:0005737">
    <property type="term" value="C:cytoplasm"/>
    <property type="evidence" value="ECO:0007669"/>
    <property type="project" value="TreeGrafter"/>
</dbReference>
<accession>A0A895Y500</accession>
<protein>
    <submittedName>
        <fullName evidence="1">Histidine phosphatase family protein</fullName>
    </submittedName>
</protein>
<gene>
    <name evidence="1" type="ORF">JQS43_13815</name>
</gene>
<dbReference type="SUPFAM" id="SSF53254">
    <property type="entry name" value="Phosphoglycerate mutase-like"/>
    <property type="match status" value="1"/>
</dbReference>
<dbReference type="PANTHER" id="PTHR48100">
    <property type="entry name" value="BROAD-SPECIFICITY PHOSPHATASE YOR283W-RELATED"/>
    <property type="match status" value="1"/>
</dbReference>
<dbReference type="GO" id="GO:0016791">
    <property type="term" value="F:phosphatase activity"/>
    <property type="evidence" value="ECO:0007669"/>
    <property type="project" value="TreeGrafter"/>
</dbReference>
<keyword evidence="2" id="KW-1185">Reference proteome</keyword>
<organism evidence="1 2">
    <name type="scientific">Natronosporangium hydrolyticum</name>
    <dbReference type="NCBI Taxonomy" id="2811111"/>
    <lineage>
        <taxon>Bacteria</taxon>
        <taxon>Bacillati</taxon>
        <taxon>Actinomycetota</taxon>
        <taxon>Actinomycetes</taxon>
        <taxon>Micromonosporales</taxon>
        <taxon>Micromonosporaceae</taxon>
        <taxon>Natronosporangium</taxon>
    </lineage>
</organism>
<evidence type="ECO:0000313" key="2">
    <source>
        <dbReference type="Proteomes" id="UP000662857"/>
    </source>
</evidence>
<dbReference type="SMART" id="SM00855">
    <property type="entry name" value="PGAM"/>
    <property type="match status" value="1"/>
</dbReference>
<dbReference type="EMBL" id="CP070499">
    <property type="protein sequence ID" value="QSB12767.1"/>
    <property type="molecule type" value="Genomic_DNA"/>
</dbReference>
<dbReference type="KEGG" id="nhy:JQS43_13815"/>
<evidence type="ECO:0000313" key="1">
    <source>
        <dbReference type="EMBL" id="QSB12767.1"/>
    </source>
</evidence>
<sequence>MLGDPVSGQARLLLVRHAPTAATRAHAFPGDEPLDPAGRSEAAALRGRLPAGRAISSPAQRCQQTAALAGFADVELDPRWSELNFGGWAGLRLADAAERDPEQVSAWLDDPAHPPPGGEGVEELLARVRAALAELSEPGTTVVFTSGGPIKAAVLAVLAAPVSSLWRVEVAPCTVTILYGPHPQWQLRAGFAGAVADA</sequence>
<dbReference type="PANTHER" id="PTHR48100:SF1">
    <property type="entry name" value="HISTIDINE PHOSPHATASE FAMILY PROTEIN-RELATED"/>
    <property type="match status" value="1"/>
</dbReference>
<dbReference type="InterPro" id="IPR013078">
    <property type="entry name" value="His_Pase_superF_clade-1"/>
</dbReference>
<dbReference type="Pfam" id="PF00300">
    <property type="entry name" value="His_Phos_1"/>
    <property type="match status" value="1"/>
</dbReference>
<dbReference type="CDD" id="cd07067">
    <property type="entry name" value="HP_PGM_like"/>
    <property type="match status" value="1"/>
</dbReference>
<dbReference type="Proteomes" id="UP000662857">
    <property type="component" value="Chromosome"/>
</dbReference>
<dbReference type="Gene3D" id="3.40.50.1240">
    <property type="entry name" value="Phosphoglycerate mutase-like"/>
    <property type="match status" value="1"/>
</dbReference>
<dbReference type="RefSeq" id="WP_239674809.1">
    <property type="nucleotide sequence ID" value="NZ_CP070499.1"/>
</dbReference>
<dbReference type="InterPro" id="IPR050275">
    <property type="entry name" value="PGM_Phosphatase"/>
</dbReference>
<dbReference type="AlphaFoldDB" id="A0A895Y500"/>
<name>A0A895Y500_9ACTN</name>
<proteinExistence type="predicted"/>